<feature type="domain" description="NAD-dependent epimerase/dehydratase" evidence="1">
    <location>
        <begin position="3"/>
        <end position="168"/>
    </location>
</feature>
<reference evidence="3 6" key="2">
    <citation type="submission" date="2017-12" db="EMBL/GenBank/DDBJ databases">
        <title>Pharmacopeia of the Arctic Ocean.</title>
        <authorList>
            <person name="Collins E."/>
            <person name="Ducluzeau A.-L."/>
        </authorList>
    </citation>
    <scope>NUCLEOTIDE SEQUENCE [LARGE SCALE GENOMIC DNA]</scope>
    <source>
        <strain evidence="3 6">DSM 23325</strain>
    </source>
</reference>
<feature type="domain" description="Capsular polysaccharide assembling protein CapF C-terminal" evidence="2">
    <location>
        <begin position="248"/>
        <end position="358"/>
    </location>
</feature>
<dbReference type="InterPro" id="IPR014710">
    <property type="entry name" value="RmlC-like_jellyroll"/>
</dbReference>
<gene>
    <name evidence="3" type="ORF">CXG46_21370</name>
    <name evidence="4" type="ORF">SAMN05192575_1011012</name>
</gene>
<dbReference type="AlphaFoldDB" id="A0A1I0WJF6"/>
<sequence length="371" mass="40003">MRILLTGAEGFLGWHLRCRIHATTDHEVVPVARADWDRLPALAADVDAVIHVAGVNRAGDAELVDGNVAVAQGVADALAGTTGVTVVFANSIQVGNGSAYAAGKEQAAEVLRAAAGRRDGRFVDVLLPNLFGEHGRPGYNSFVATFVDRAISGDRPEIADRPIELLHAQGAAQALLDALAPDAPATVRPGAHPTSVQAVWDALERFHSTYVPSADVPAMADDFERDLFNTYRAALFPAHYPLALTPRSDQRGRLVETVRTHGSGGQTFVSTTVPGVTRGIHYHLHKIERFVVLDGEAVIRLRRMFHDEVVELPVTGEQPVVVDMPTMWSHDITNVGEGVLTTLFWTDSLFDPDAPDTIHEPVVRPAPQEDA</sequence>
<dbReference type="EMBL" id="PJBV01000035">
    <property type="protein sequence ID" value="PKH37935.1"/>
    <property type="molecule type" value="Genomic_DNA"/>
</dbReference>
<dbReference type="EMBL" id="FOKC01000001">
    <property type="protein sequence ID" value="SFA88123.1"/>
    <property type="molecule type" value="Genomic_DNA"/>
</dbReference>
<keyword evidence="6" id="KW-1185">Reference proteome</keyword>
<proteinExistence type="predicted"/>
<dbReference type="Proteomes" id="UP000233565">
    <property type="component" value="Unassembled WGS sequence"/>
</dbReference>
<dbReference type="InterPro" id="IPR011051">
    <property type="entry name" value="RmlC_Cupin_sf"/>
</dbReference>
<evidence type="ECO:0000313" key="4">
    <source>
        <dbReference type="EMBL" id="SFA88123.1"/>
    </source>
</evidence>
<dbReference type="InterPro" id="IPR029303">
    <property type="entry name" value="CapF_C"/>
</dbReference>
<evidence type="ECO:0000313" key="6">
    <source>
        <dbReference type="Proteomes" id="UP000233565"/>
    </source>
</evidence>
<dbReference type="SUPFAM" id="SSF51735">
    <property type="entry name" value="NAD(P)-binding Rossmann-fold domains"/>
    <property type="match status" value="1"/>
</dbReference>
<dbReference type="SUPFAM" id="SSF51182">
    <property type="entry name" value="RmlC-like cupins"/>
    <property type="match status" value="1"/>
</dbReference>
<dbReference type="InterPro" id="IPR036291">
    <property type="entry name" value="NAD(P)-bd_dom_sf"/>
</dbReference>
<dbReference type="Pfam" id="PF14667">
    <property type="entry name" value="Polysacc_synt_C"/>
    <property type="match status" value="1"/>
</dbReference>
<dbReference type="InterPro" id="IPR001509">
    <property type="entry name" value="Epimerase_deHydtase"/>
</dbReference>
<protein>
    <submittedName>
        <fullName evidence="3">Capsule biosynthesis protein CapF</fullName>
    </submittedName>
    <submittedName>
        <fullName evidence="4">UDP-2-acetamido-2,6-beta-L-arabino-hexul-4-ose reductase</fullName>
    </submittedName>
</protein>
<organism evidence="4 5">
    <name type="scientific">Nocardioides alpinus</name>
    <dbReference type="NCBI Taxonomy" id="748909"/>
    <lineage>
        <taxon>Bacteria</taxon>
        <taxon>Bacillati</taxon>
        <taxon>Actinomycetota</taxon>
        <taxon>Actinomycetes</taxon>
        <taxon>Propionibacteriales</taxon>
        <taxon>Nocardioidaceae</taxon>
        <taxon>Nocardioides</taxon>
    </lineage>
</organism>
<dbReference type="Proteomes" id="UP000199113">
    <property type="component" value="Unassembled WGS sequence"/>
</dbReference>
<dbReference type="STRING" id="748909.SAMN05192575_1011012"/>
<name>A0A1I0WJF6_9ACTN</name>
<evidence type="ECO:0000259" key="1">
    <source>
        <dbReference type="Pfam" id="PF01370"/>
    </source>
</evidence>
<dbReference type="Pfam" id="PF01370">
    <property type="entry name" value="Epimerase"/>
    <property type="match status" value="1"/>
</dbReference>
<evidence type="ECO:0000313" key="5">
    <source>
        <dbReference type="Proteomes" id="UP000199113"/>
    </source>
</evidence>
<dbReference type="Gene3D" id="2.60.120.10">
    <property type="entry name" value="Jelly Rolls"/>
    <property type="match status" value="1"/>
</dbReference>
<dbReference type="Gene3D" id="3.40.50.720">
    <property type="entry name" value="NAD(P)-binding Rossmann-like Domain"/>
    <property type="match status" value="1"/>
</dbReference>
<dbReference type="OrthoDB" id="9801785at2"/>
<accession>A0A1I0WJF6</accession>
<evidence type="ECO:0000313" key="3">
    <source>
        <dbReference type="EMBL" id="PKH37935.1"/>
    </source>
</evidence>
<reference evidence="4" key="1">
    <citation type="submission" date="2016-10" db="EMBL/GenBank/DDBJ databases">
        <authorList>
            <person name="de Groot N.N."/>
        </authorList>
    </citation>
    <scope>NUCLEOTIDE SEQUENCE [LARGE SCALE GENOMIC DNA]</scope>
    <source>
        <strain evidence="4">CGMCC 1.10697</strain>
    </source>
</reference>
<evidence type="ECO:0000259" key="2">
    <source>
        <dbReference type="Pfam" id="PF14667"/>
    </source>
</evidence>
<dbReference type="RefSeq" id="WP_091195071.1">
    <property type="nucleotide sequence ID" value="NZ_FOKC01000001.1"/>
</dbReference>